<gene>
    <name evidence="1" type="ORF">SAMN06297387_12476</name>
</gene>
<evidence type="ECO:0008006" key="3">
    <source>
        <dbReference type="Google" id="ProtNLM"/>
    </source>
</evidence>
<organism evidence="1 2">
    <name type="scientific">Streptomyces zhaozhouensis</name>
    <dbReference type="NCBI Taxonomy" id="1300267"/>
    <lineage>
        <taxon>Bacteria</taxon>
        <taxon>Bacillati</taxon>
        <taxon>Actinomycetota</taxon>
        <taxon>Actinomycetes</taxon>
        <taxon>Kitasatosporales</taxon>
        <taxon>Streptomycetaceae</taxon>
        <taxon>Streptomyces</taxon>
    </lineage>
</organism>
<dbReference type="OrthoDB" id="5185019at2"/>
<dbReference type="EMBL" id="OCNE01000024">
    <property type="protein sequence ID" value="SOD66129.1"/>
    <property type="molecule type" value="Genomic_DNA"/>
</dbReference>
<reference evidence="1 2" key="1">
    <citation type="submission" date="2017-09" db="EMBL/GenBank/DDBJ databases">
        <authorList>
            <person name="Ehlers B."/>
            <person name="Leendertz F.H."/>
        </authorList>
    </citation>
    <scope>NUCLEOTIDE SEQUENCE [LARGE SCALE GENOMIC DNA]</scope>
    <source>
        <strain evidence="1 2">CGMCC 4.7095</strain>
    </source>
</reference>
<evidence type="ECO:0000313" key="1">
    <source>
        <dbReference type="EMBL" id="SOD66129.1"/>
    </source>
</evidence>
<evidence type="ECO:0000313" key="2">
    <source>
        <dbReference type="Proteomes" id="UP000219072"/>
    </source>
</evidence>
<name>A0A286E5H8_9ACTN</name>
<dbReference type="Proteomes" id="UP000219072">
    <property type="component" value="Unassembled WGS sequence"/>
</dbReference>
<dbReference type="PROSITE" id="PS51257">
    <property type="entry name" value="PROKAR_LIPOPROTEIN"/>
    <property type="match status" value="1"/>
</dbReference>
<protein>
    <recommendedName>
        <fullName evidence="3">DUF2771 domain-containing protein</fullName>
    </recommendedName>
</protein>
<dbReference type="RefSeq" id="WP_097233634.1">
    <property type="nucleotide sequence ID" value="NZ_OCNE01000024.1"/>
</dbReference>
<dbReference type="AlphaFoldDB" id="A0A286E5H8"/>
<sequence length="192" mass="21011">MTAIARNRGRRAIRTTLALGTVSLGVLVLSACEKPSPNAHFTLDSSSSSKETASDCYGHGEALGAERALECFSTDDNRATFSSTPGDTFRIGVDADVAEEGWLLFVNDQLYRAEPFTGTYRSFPSDQLFQMVQQQATPGAPPVAEDLRLSVAQVREDYDIETIWSSQTEEEFQENLYGSVEGIWNVTLTPGD</sequence>
<accession>A0A286E5H8</accession>
<proteinExistence type="predicted"/>
<keyword evidence="2" id="KW-1185">Reference proteome</keyword>